<evidence type="ECO:0000313" key="2">
    <source>
        <dbReference type="Proteomes" id="UP000485058"/>
    </source>
</evidence>
<dbReference type="EMBL" id="BLLF01001422">
    <property type="protein sequence ID" value="GFH19203.1"/>
    <property type="molecule type" value="Genomic_DNA"/>
</dbReference>
<comment type="caution">
    <text evidence="1">The sequence shown here is derived from an EMBL/GenBank/DDBJ whole genome shotgun (WGS) entry which is preliminary data.</text>
</comment>
<keyword evidence="2" id="KW-1185">Reference proteome</keyword>
<dbReference type="Proteomes" id="UP000485058">
    <property type="component" value="Unassembled WGS sequence"/>
</dbReference>
<reference evidence="1 2" key="1">
    <citation type="submission" date="2020-02" db="EMBL/GenBank/DDBJ databases">
        <title>Draft genome sequence of Haematococcus lacustris strain NIES-144.</title>
        <authorList>
            <person name="Morimoto D."/>
            <person name="Nakagawa S."/>
            <person name="Yoshida T."/>
            <person name="Sawayama S."/>
        </authorList>
    </citation>
    <scope>NUCLEOTIDE SEQUENCE [LARGE SCALE GENOMIC DNA]</scope>
    <source>
        <strain evidence="1 2">NIES-144</strain>
    </source>
</reference>
<dbReference type="AlphaFoldDB" id="A0A699Z9A5"/>
<accession>A0A699Z9A5</accession>
<organism evidence="1 2">
    <name type="scientific">Haematococcus lacustris</name>
    <name type="common">Green alga</name>
    <name type="synonym">Haematococcus pluvialis</name>
    <dbReference type="NCBI Taxonomy" id="44745"/>
    <lineage>
        <taxon>Eukaryota</taxon>
        <taxon>Viridiplantae</taxon>
        <taxon>Chlorophyta</taxon>
        <taxon>core chlorophytes</taxon>
        <taxon>Chlorophyceae</taxon>
        <taxon>CS clade</taxon>
        <taxon>Chlamydomonadales</taxon>
        <taxon>Haematococcaceae</taxon>
        <taxon>Haematococcus</taxon>
    </lineage>
</organism>
<protein>
    <submittedName>
        <fullName evidence="1">Uncharacterized protein</fullName>
    </submittedName>
</protein>
<proteinExistence type="predicted"/>
<name>A0A699Z9A5_HAELA</name>
<gene>
    <name evidence="1" type="ORF">HaLaN_16112</name>
</gene>
<evidence type="ECO:0000313" key="1">
    <source>
        <dbReference type="EMBL" id="GFH19203.1"/>
    </source>
</evidence>
<sequence length="133" mass="14368">MLTTPSSLKAGTTNRLSWTGGQSSSGQVNIYLLTFGSSVVSKLSGFFGRRLHALPINASFHDFVYMAAGNVANTGSFSWALTPGLPSAYYQLFIASASDPTNFAFSNSFFIDGTIDTFEHLVGMQPQLRVWTP</sequence>